<dbReference type="OrthoDB" id="2273864at2759"/>
<protein>
    <submittedName>
        <fullName evidence="1">Uncharacterized protein</fullName>
    </submittedName>
</protein>
<dbReference type="SUPFAM" id="SSF53098">
    <property type="entry name" value="Ribonuclease H-like"/>
    <property type="match status" value="1"/>
</dbReference>
<organism evidence="1 2">
    <name type="scientific">Austropuccinia psidii MF-1</name>
    <dbReference type="NCBI Taxonomy" id="1389203"/>
    <lineage>
        <taxon>Eukaryota</taxon>
        <taxon>Fungi</taxon>
        <taxon>Dikarya</taxon>
        <taxon>Basidiomycota</taxon>
        <taxon>Pucciniomycotina</taxon>
        <taxon>Pucciniomycetes</taxon>
        <taxon>Pucciniales</taxon>
        <taxon>Sphaerophragmiaceae</taxon>
        <taxon>Austropuccinia</taxon>
    </lineage>
</organism>
<gene>
    <name evidence="1" type="ORF">O181_056290</name>
</gene>
<reference evidence="1" key="1">
    <citation type="submission" date="2021-03" db="EMBL/GenBank/DDBJ databases">
        <title>Draft genome sequence of rust myrtle Austropuccinia psidii MF-1, a brazilian biotype.</title>
        <authorList>
            <person name="Quecine M.C."/>
            <person name="Pachon D.M.R."/>
            <person name="Bonatelli M.L."/>
            <person name="Correr F.H."/>
            <person name="Franceschini L.M."/>
            <person name="Leite T.F."/>
            <person name="Margarido G.R.A."/>
            <person name="Almeida C.A."/>
            <person name="Ferrarezi J.A."/>
            <person name="Labate C.A."/>
        </authorList>
    </citation>
    <scope>NUCLEOTIDE SEQUENCE</scope>
    <source>
        <strain evidence="1">MF-1</strain>
    </source>
</reference>
<dbReference type="Gene3D" id="3.30.420.10">
    <property type="entry name" value="Ribonuclease H-like superfamily/Ribonuclease H"/>
    <property type="match status" value="1"/>
</dbReference>
<evidence type="ECO:0000313" key="1">
    <source>
        <dbReference type="EMBL" id="MBW0516575.1"/>
    </source>
</evidence>
<dbReference type="GO" id="GO:0003676">
    <property type="term" value="F:nucleic acid binding"/>
    <property type="evidence" value="ECO:0007669"/>
    <property type="project" value="InterPro"/>
</dbReference>
<comment type="caution">
    <text evidence="1">The sequence shown here is derived from an EMBL/GenBank/DDBJ whole genome shotgun (WGS) entry which is preliminary data.</text>
</comment>
<dbReference type="InterPro" id="IPR012337">
    <property type="entry name" value="RNaseH-like_sf"/>
</dbReference>
<proteinExistence type="predicted"/>
<dbReference type="AlphaFoldDB" id="A0A9Q3ECE7"/>
<name>A0A9Q3ECE7_9BASI</name>
<accession>A0A9Q3ECE7</accession>
<sequence>MDTALLVWNRGISHRGLFMNIISERDPKLTSAIWTNLHKSFRTKLSFSTAYQPQTDELSERMIQALEDIIRRFCAYGLEFKD</sequence>
<dbReference type="EMBL" id="AVOT02025349">
    <property type="protein sequence ID" value="MBW0516575.1"/>
    <property type="molecule type" value="Genomic_DNA"/>
</dbReference>
<keyword evidence="2" id="KW-1185">Reference proteome</keyword>
<dbReference type="InterPro" id="IPR036397">
    <property type="entry name" value="RNaseH_sf"/>
</dbReference>
<dbReference type="Proteomes" id="UP000765509">
    <property type="component" value="Unassembled WGS sequence"/>
</dbReference>
<evidence type="ECO:0000313" key="2">
    <source>
        <dbReference type="Proteomes" id="UP000765509"/>
    </source>
</evidence>